<dbReference type="AlphaFoldDB" id="A0A1I1AS74"/>
<accession>A0A1I1AS74</accession>
<gene>
    <name evidence="2" type="ORF">SAMN04489723_10949</name>
</gene>
<evidence type="ECO:0000256" key="1">
    <source>
        <dbReference type="SAM" id="Phobius"/>
    </source>
</evidence>
<dbReference type="STRING" id="237018.SAMN04489723_10949"/>
<dbReference type="EMBL" id="FOKK01000009">
    <property type="protein sequence ID" value="SFB40362.1"/>
    <property type="molecule type" value="Genomic_DNA"/>
</dbReference>
<protein>
    <recommendedName>
        <fullName evidence="4">Adenylosuccinate synthetase</fullName>
    </recommendedName>
</protein>
<keyword evidence="1" id="KW-0472">Membrane</keyword>
<name>A0A1I1AS74_9BACT</name>
<dbReference type="Proteomes" id="UP000198790">
    <property type="component" value="Unassembled WGS sequence"/>
</dbReference>
<sequence length="83" mass="9642">MTMNNYKRYLSTTSSVLLLLLSIPSFVYSQIPKDIPKPTGPIDFSETSNVVIFLVIPALILVVYLIFRRRIRKVKKDKNEKLR</sequence>
<evidence type="ECO:0000313" key="2">
    <source>
        <dbReference type="EMBL" id="SFB40362.1"/>
    </source>
</evidence>
<keyword evidence="3" id="KW-1185">Reference proteome</keyword>
<evidence type="ECO:0008006" key="4">
    <source>
        <dbReference type="Google" id="ProtNLM"/>
    </source>
</evidence>
<proteinExistence type="predicted"/>
<feature type="transmembrane region" description="Helical" evidence="1">
    <location>
        <begin position="48"/>
        <end position="67"/>
    </location>
</feature>
<reference evidence="2 3" key="1">
    <citation type="submission" date="2016-10" db="EMBL/GenBank/DDBJ databases">
        <authorList>
            <person name="de Groot N.N."/>
        </authorList>
    </citation>
    <scope>NUCLEOTIDE SEQUENCE [LARGE SCALE GENOMIC DNA]</scope>
    <source>
        <strain evidence="2 3">DSM 23399</strain>
    </source>
</reference>
<evidence type="ECO:0000313" key="3">
    <source>
        <dbReference type="Proteomes" id="UP000198790"/>
    </source>
</evidence>
<organism evidence="2 3">
    <name type="scientific">Algoriphagus aquimarinus</name>
    <dbReference type="NCBI Taxonomy" id="237018"/>
    <lineage>
        <taxon>Bacteria</taxon>
        <taxon>Pseudomonadati</taxon>
        <taxon>Bacteroidota</taxon>
        <taxon>Cytophagia</taxon>
        <taxon>Cytophagales</taxon>
        <taxon>Cyclobacteriaceae</taxon>
        <taxon>Algoriphagus</taxon>
    </lineage>
</organism>
<keyword evidence="1" id="KW-0812">Transmembrane</keyword>
<keyword evidence="1" id="KW-1133">Transmembrane helix</keyword>